<protein>
    <submittedName>
        <fullName evidence="1">Uncharacterized protein</fullName>
    </submittedName>
</protein>
<organism evidence="1 3">
    <name type="scientific">Didymodactylos carnosus</name>
    <dbReference type="NCBI Taxonomy" id="1234261"/>
    <lineage>
        <taxon>Eukaryota</taxon>
        <taxon>Metazoa</taxon>
        <taxon>Spiralia</taxon>
        <taxon>Gnathifera</taxon>
        <taxon>Rotifera</taxon>
        <taxon>Eurotatoria</taxon>
        <taxon>Bdelloidea</taxon>
        <taxon>Philodinida</taxon>
        <taxon>Philodinidae</taxon>
        <taxon>Didymodactylos</taxon>
    </lineage>
</organism>
<evidence type="ECO:0000313" key="3">
    <source>
        <dbReference type="Proteomes" id="UP000663829"/>
    </source>
</evidence>
<dbReference type="SUPFAM" id="SSF48452">
    <property type="entry name" value="TPR-like"/>
    <property type="match status" value="1"/>
</dbReference>
<dbReference type="Proteomes" id="UP000681722">
    <property type="component" value="Unassembled WGS sequence"/>
</dbReference>
<dbReference type="EMBL" id="CAJNOQ010015280">
    <property type="protein sequence ID" value="CAF1358317.1"/>
    <property type="molecule type" value="Genomic_DNA"/>
</dbReference>
<dbReference type="Proteomes" id="UP000663829">
    <property type="component" value="Unassembled WGS sequence"/>
</dbReference>
<proteinExistence type="predicted"/>
<name>A0A815HWP5_9BILA</name>
<reference evidence="1" key="1">
    <citation type="submission" date="2021-02" db="EMBL/GenBank/DDBJ databases">
        <authorList>
            <person name="Nowell W R."/>
        </authorList>
    </citation>
    <scope>NUCLEOTIDE SEQUENCE</scope>
</reference>
<evidence type="ECO:0000313" key="2">
    <source>
        <dbReference type="EMBL" id="CAF4234396.1"/>
    </source>
</evidence>
<comment type="caution">
    <text evidence="1">The sequence shown here is derived from an EMBL/GenBank/DDBJ whole genome shotgun (WGS) entry which is preliminary data.</text>
</comment>
<keyword evidence="3" id="KW-1185">Reference proteome</keyword>
<sequence length="195" mass="22498">MLSVKQIHYFAKEALDVYTEFEPMIPRTHPIGKVMYNSLALGYYGIVDYNSALKYYNEAFNLSGTSTIQMIVLINMAIIHFDRGDAETALNYLHDARELSAKMNSSVTDYNILTRINFQISRIYKLENNLEKAIFFAEENLQLQLNTVSPTLADIVNSYVWIADLCPDKIEMCYEKLAIFCSNIYCRLILKFVII</sequence>
<gene>
    <name evidence="1" type="ORF">GPM918_LOCUS31251</name>
    <name evidence="2" type="ORF">SRO942_LOCUS31889</name>
</gene>
<dbReference type="AlphaFoldDB" id="A0A815HWP5"/>
<dbReference type="Gene3D" id="1.25.40.10">
    <property type="entry name" value="Tetratricopeptide repeat domain"/>
    <property type="match status" value="1"/>
</dbReference>
<evidence type="ECO:0000313" key="1">
    <source>
        <dbReference type="EMBL" id="CAF1358317.1"/>
    </source>
</evidence>
<accession>A0A815HWP5</accession>
<dbReference type="EMBL" id="CAJOBC010068542">
    <property type="protein sequence ID" value="CAF4234396.1"/>
    <property type="molecule type" value="Genomic_DNA"/>
</dbReference>
<dbReference type="InterPro" id="IPR011990">
    <property type="entry name" value="TPR-like_helical_dom_sf"/>
</dbReference>